<dbReference type="Proteomes" id="UP000821845">
    <property type="component" value="Chromosome 2"/>
</dbReference>
<evidence type="ECO:0000313" key="1">
    <source>
        <dbReference type="EMBL" id="KAH6939894.1"/>
    </source>
</evidence>
<protein>
    <submittedName>
        <fullName evidence="1">Uncharacterized protein</fullName>
    </submittedName>
</protein>
<reference evidence="1" key="1">
    <citation type="submission" date="2020-05" db="EMBL/GenBank/DDBJ databases">
        <title>Large-scale comparative analyses of tick genomes elucidate their genetic diversity and vector capacities.</title>
        <authorList>
            <person name="Jia N."/>
            <person name="Wang J."/>
            <person name="Shi W."/>
            <person name="Du L."/>
            <person name="Sun Y."/>
            <person name="Zhan W."/>
            <person name="Jiang J."/>
            <person name="Wang Q."/>
            <person name="Zhang B."/>
            <person name="Ji P."/>
            <person name="Sakyi L.B."/>
            <person name="Cui X."/>
            <person name="Yuan T."/>
            <person name="Jiang B."/>
            <person name="Yang W."/>
            <person name="Lam T.T.-Y."/>
            <person name="Chang Q."/>
            <person name="Ding S."/>
            <person name="Wang X."/>
            <person name="Zhu J."/>
            <person name="Ruan X."/>
            <person name="Zhao L."/>
            <person name="Wei J."/>
            <person name="Que T."/>
            <person name="Du C."/>
            <person name="Cheng J."/>
            <person name="Dai P."/>
            <person name="Han X."/>
            <person name="Huang E."/>
            <person name="Gao Y."/>
            <person name="Liu J."/>
            <person name="Shao H."/>
            <person name="Ye R."/>
            <person name="Li L."/>
            <person name="Wei W."/>
            <person name="Wang X."/>
            <person name="Wang C."/>
            <person name="Yang T."/>
            <person name="Huo Q."/>
            <person name="Li W."/>
            <person name="Guo W."/>
            <person name="Chen H."/>
            <person name="Zhou L."/>
            <person name="Ni X."/>
            <person name="Tian J."/>
            <person name="Zhou Y."/>
            <person name="Sheng Y."/>
            <person name="Liu T."/>
            <person name="Pan Y."/>
            <person name="Xia L."/>
            <person name="Li J."/>
            <person name="Zhao F."/>
            <person name="Cao W."/>
        </authorList>
    </citation>
    <scope>NUCLEOTIDE SEQUENCE</scope>
    <source>
        <strain evidence="1">Hyas-2018</strain>
    </source>
</reference>
<dbReference type="EMBL" id="CM023482">
    <property type="protein sequence ID" value="KAH6939894.1"/>
    <property type="molecule type" value="Genomic_DNA"/>
</dbReference>
<comment type="caution">
    <text evidence="1">The sequence shown here is derived from an EMBL/GenBank/DDBJ whole genome shotgun (WGS) entry which is preliminary data.</text>
</comment>
<proteinExistence type="predicted"/>
<name>A0ACB7T4P4_HYAAI</name>
<evidence type="ECO:0000313" key="2">
    <source>
        <dbReference type="Proteomes" id="UP000821845"/>
    </source>
</evidence>
<organism evidence="1 2">
    <name type="scientific">Hyalomma asiaticum</name>
    <name type="common">Tick</name>
    <dbReference type="NCBI Taxonomy" id="266040"/>
    <lineage>
        <taxon>Eukaryota</taxon>
        <taxon>Metazoa</taxon>
        <taxon>Ecdysozoa</taxon>
        <taxon>Arthropoda</taxon>
        <taxon>Chelicerata</taxon>
        <taxon>Arachnida</taxon>
        <taxon>Acari</taxon>
        <taxon>Parasitiformes</taxon>
        <taxon>Ixodida</taxon>
        <taxon>Ixodoidea</taxon>
        <taxon>Ixodidae</taxon>
        <taxon>Hyalomminae</taxon>
        <taxon>Hyalomma</taxon>
    </lineage>
</organism>
<keyword evidence="2" id="KW-1185">Reference proteome</keyword>
<accession>A0ACB7T4P4</accession>
<sequence length="59" mass="6431">MLKAVRLLGETDHETDASTSDEEADIGYPEVEYCISLLDNAEDAESLGLDGVEFKLGVR</sequence>
<gene>
    <name evidence="1" type="ORF">HPB50_022013</name>
</gene>